<name>A0A2S7UY49_9GAMM</name>
<dbReference type="GO" id="GO:0016209">
    <property type="term" value="F:antioxidant activity"/>
    <property type="evidence" value="ECO:0007669"/>
    <property type="project" value="InterPro"/>
</dbReference>
<dbReference type="AlphaFoldDB" id="A0A2S7UY49"/>
<dbReference type="InterPro" id="IPR036249">
    <property type="entry name" value="Thioredoxin-like_sf"/>
</dbReference>
<evidence type="ECO:0000313" key="5">
    <source>
        <dbReference type="Proteomes" id="UP000239007"/>
    </source>
</evidence>
<proteinExistence type="predicted"/>
<dbReference type="PANTHER" id="PTHR43110:SF1">
    <property type="entry name" value="THIOL PEROXIDASE"/>
    <property type="match status" value="1"/>
</dbReference>
<reference evidence="4 5" key="1">
    <citation type="submission" date="2016-12" db="EMBL/GenBank/DDBJ databases">
        <title>Diversity of luminous bacteria.</title>
        <authorList>
            <person name="Yoshizawa S."/>
            <person name="Kogure K."/>
        </authorList>
    </citation>
    <scope>NUCLEOTIDE SEQUENCE [LARGE SCALE GENOMIC DNA]</scope>
    <source>
        <strain evidence="4 5">SA4-48</strain>
    </source>
</reference>
<dbReference type="InterPro" id="IPR013766">
    <property type="entry name" value="Thioredoxin_domain"/>
</dbReference>
<evidence type="ECO:0000259" key="3">
    <source>
        <dbReference type="PROSITE" id="PS51352"/>
    </source>
</evidence>
<accession>A0A2S7UY49</accession>
<evidence type="ECO:0000313" key="4">
    <source>
        <dbReference type="EMBL" id="PQJ54926.1"/>
    </source>
</evidence>
<keyword evidence="1" id="KW-0676">Redox-active center</keyword>
<dbReference type="PANTHER" id="PTHR43110">
    <property type="entry name" value="THIOL PEROXIDASE"/>
    <property type="match status" value="1"/>
</dbReference>
<keyword evidence="2" id="KW-0732">Signal</keyword>
<evidence type="ECO:0000256" key="1">
    <source>
        <dbReference type="ARBA" id="ARBA00023284"/>
    </source>
</evidence>
<gene>
    <name evidence="4" type="ORF">BTO11_15550</name>
</gene>
<comment type="caution">
    <text evidence="4">The sequence shown here is derived from an EMBL/GenBank/DDBJ whole genome shotgun (WGS) entry which is preliminary data.</text>
</comment>
<protein>
    <submittedName>
        <fullName evidence="4">Peroxiredoxin</fullName>
    </submittedName>
</protein>
<feature type="domain" description="Thioredoxin" evidence="3">
    <location>
        <begin position="28"/>
        <end position="174"/>
    </location>
</feature>
<dbReference type="InterPro" id="IPR000866">
    <property type="entry name" value="AhpC/TSA"/>
</dbReference>
<dbReference type="InterPro" id="IPR050455">
    <property type="entry name" value="Tpx_Peroxidase_subfamily"/>
</dbReference>
<organism evidence="4 5">
    <name type="scientific">Psychrosphaera saromensis</name>
    <dbReference type="NCBI Taxonomy" id="716813"/>
    <lineage>
        <taxon>Bacteria</taxon>
        <taxon>Pseudomonadati</taxon>
        <taxon>Pseudomonadota</taxon>
        <taxon>Gammaproteobacteria</taxon>
        <taxon>Alteromonadales</taxon>
        <taxon>Pseudoalteromonadaceae</taxon>
        <taxon>Psychrosphaera</taxon>
    </lineage>
</organism>
<feature type="chain" id="PRO_5015647916" evidence="2">
    <location>
        <begin position="27"/>
        <end position="174"/>
    </location>
</feature>
<dbReference type="GO" id="GO:0016491">
    <property type="term" value="F:oxidoreductase activity"/>
    <property type="evidence" value="ECO:0007669"/>
    <property type="project" value="InterPro"/>
</dbReference>
<feature type="signal peptide" evidence="2">
    <location>
        <begin position="1"/>
        <end position="26"/>
    </location>
</feature>
<evidence type="ECO:0000256" key="2">
    <source>
        <dbReference type="SAM" id="SignalP"/>
    </source>
</evidence>
<dbReference type="Proteomes" id="UP000239007">
    <property type="component" value="Unassembled WGS sequence"/>
</dbReference>
<keyword evidence="5" id="KW-1185">Reference proteome</keyword>
<dbReference type="SUPFAM" id="SSF52833">
    <property type="entry name" value="Thioredoxin-like"/>
    <property type="match status" value="1"/>
</dbReference>
<dbReference type="CDD" id="cd03017">
    <property type="entry name" value="PRX_BCP"/>
    <property type="match status" value="1"/>
</dbReference>
<dbReference type="EMBL" id="MSCH01000003">
    <property type="protein sequence ID" value="PQJ54926.1"/>
    <property type="molecule type" value="Genomic_DNA"/>
</dbReference>
<dbReference type="Gene3D" id="3.40.30.10">
    <property type="entry name" value="Glutaredoxin"/>
    <property type="match status" value="1"/>
</dbReference>
<dbReference type="PROSITE" id="PS51352">
    <property type="entry name" value="THIOREDOXIN_2"/>
    <property type="match status" value="1"/>
</dbReference>
<dbReference type="Pfam" id="PF00578">
    <property type="entry name" value="AhpC-TSA"/>
    <property type="match status" value="1"/>
</dbReference>
<sequence>MDQYMNKLITSFITITLLLLSNLAAAELSVGDQAPDFKLQASDGKTYQLSDFKGQKAIVLAWFPRAFTNGCTIECKSLADNGHLLKDFNAQYFMASTDELSKNKEFAQETKADFPLLSDPTAETADAYGVSFMGYAKRHTFYIDKTGKIVMIDRNVRPATSAEDMAKHMSRLDF</sequence>